<evidence type="ECO:0000256" key="2">
    <source>
        <dbReference type="SAM" id="Phobius"/>
    </source>
</evidence>
<feature type="transmembrane region" description="Helical" evidence="2">
    <location>
        <begin position="182"/>
        <end position="199"/>
    </location>
</feature>
<gene>
    <name evidence="4" type="ORF">LSINAPIS_LOCUS1814</name>
</gene>
<evidence type="ECO:0000256" key="1">
    <source>
        <dbReference type="SAM" id="MobiDB-lite"/>
    </source>
</evidence>
<feature type="chain" id="PRO_5022724304" description="Chloride channel CLIC-like protein 1" evidence="3">
    <location>
        <begin position="23"/>
        <end position="423"/>
    </location>
</feature>
<feature type="signal peptide" evidence="3">
    <location>
        <begin position="1"/>
        <end position="22"/>
    </location>
</feature>
<keyword evidence="2" id="KW-0812">Transmembrane</keyword>
<protein>
    <recommendedName>
        <fullName evidence="6">Chloride channel CLIC-like protein 1</fullName>
    </recommendedName>
</protein>
<reference evidence="4 5" key="1">
    <citation type="submission" date="2017-07" db="EMBL/GenBank/DDBJ databases">
        <authorList>
            <person name="Talla V."/>
            <person name="Backstrom N."/>
        </authorList>
    </citation>
    <scope>NUCLEOTIDE SEQUENCE [LARGE SCALE GENOMIC DNA]</scope>
</reference>
<feature type="transmembrane region" description="Helical" evidence="2">
    <location>
        <begin position="256"/>
        <end position="275"/>
    </location>
</feature>
<keyword evidence="5" id="KW-1185">Reference proteome</keyword>
<feature type="compositionally biased region" description="Polar residues" evidence="1">
    <location>
        <begin position="385"/>
        <end position="406"/>
    </location>
</feature>
<dbReference type="EMBL" id="FZQP02000336">
    <property type="protein sequence ID" value="VVC88455.1"/>
    <property type="molecule type" value="Genomic_DNA"/>
</dbReference>
<feature type="compositionally biased region" description="Basic and acidic residues" evidence="1">
    <location>
        <begin position="414"/>
        <end position="423"/>
    </location>
</feature>
<name>A0A5E4PTW9_9NEOP</name>
<keyword evidence="2" id="KW-1133">Transmembrane helix</keyword>
<dbReference type="Proteomes" id="UP000324832">
    <property type="component" value="Unassembled WGS sequence"/>
</dbReference>
<evidence type="ECO:0008006" key="6">
    <source>
        <dbReference type="Google" id="ProtNLM"/>
    </source>
</evidence>
<dbReference type="AlphaFoldDB" id="A0A5E4PTW9"/>
<feature type="transmembrane region" description="Helical" evidence="2">
    <location>
        <begin position="281"/>
        <end position="307"/>
    </location>
</feature>
<sequence>MFTWIIWMILFNSVFVISRCNSQVGPDPWDVGSRQIIEDDIPPDLKAISTKVKLKADVDQVSCQWFYKRLIAITLRGGQRKEEDDTIDVSFQMRYSQAQWNILNEYIKSNTVLTEEMLRRSIGYIEDSIYKPTITEKIVLAWSEYVYIYLVEYKEYITWGMSILATIAGSLWLWHYISYKNLIILIVILMYLYEAFLSYKEAEKEEVARFVSAIKKCKWFFWTCENYEPDPILIFKHMNPLKIGVRMLTTLVSEPMIMISDVVNTMILNITGGMWYPLDYITYGVLVTLFNGLLIFLLVGIIFNYLLNIPFNISLLGIFSINLQQWYGSKPDSTTRNVPEDKITGETLNKVLDVCSKALSIKHSSHIADKALPCNLPSSLSNSSGTIKRSSSTGRLPGLMSSSGSDNLRLFRFSKPDGSGDAR</sequence>
<evidence type="ECO:0000313" key="5">
    <source>
        <dbReference type="Proteomes" id="UP000324832"/>
    </source>
</evidence>
<evidence type="ECO:0000313" key="4">
    <source>
        <dbReference type="EMBL" id="VVC88455.1"/>
    </source>
</evidence>
<evidence type="ECO:0000256" key="3">
    <source>
        <dbReference type="SAM" id="SignalP"/>
    </source>
</evidence>
<feature type="region of interest" description="Disordered" evidence="1">
    <location>
        <begin position="379"/>
        <end position="423"/>
    </location>
</feature>
<proteinExistence type="predicted"/>
<organism evidence="4 5">
    <name type="scientific">Leptidea sinapis</name>
    <dbReference type="NCBI Taxonomy" id="189913"/>
    <lineage>
        <taxon>Eukaryota</taxon>
        <taxon>Metazoa</taxon>
        <taxon>Ecdysozoa</taxon>
        <taxon>Arthropoda</taxon>
        <taxon>Hexapoda</taxon>
        <taxon>Insecta</taxon>
        <taxon>Pterygota</taxon>
        <taxon>Neoptera</taxon>
        <taxon>Endopterygota</taxon>
        <taxon>Lepidoptera</taxon>
        <taxon>Glossata</taxon>
        <taxon>Ditrysia</taxon>
        <taxon>Papilionoidea</taxon>
        <taxon>Pieridae</taxon>
        <taxon>Dismorphiinae</taxon>
        <taxon>Leptidea</taxon>
    </lineage>
</organism>
<feature type="transmembrane region" description="Helical" evidence="2">
    <location>
        <begin position="156"/>
        <end position="176"/>
    </location>
</feature>
<accession>A0A5E4PTW9</accession>
<keyword evidence="2" id="KW-0472">Membrane</keyword>
<keyword evidence="3" id="KW-0732">Signal</keyword>